<evidence type="ECO:0000256" key="3">
    <source>
        <dbReference type="ARBA" id="ARBA00022449"/>
    </source>
</evidence>
<evidence type="ECO:0000256" key="10">
    <source>
        <dbReference type="SAM" id="Phobius"/>
    </source>
</evidence>
<keyword evidence="7" id="KW-0406">Ion transport</keyword>
<accession>A0A545U950</accession>
<dbReference type="GO" id="GO:0042910">
    <property type="term" value="F:xenobiotic transmembrane transporter activity"/>
    <property type="evidence" value="ECO:0007669"/>
    <property type="project" value="InterPro"/>
</dbReference>
<feature type="transmembrane region" description="Helical" evidence="10">
    <location>
        <begin position="242"/>
        <end position="259"/>
    </location>
</feature>
<evidence type="ECO:0000256" key="7">
    <source>
        <dbReference type="ARBA" id="ARBA00023065"/>
    </source>
</evidence>
<feature type="transmembrane region" description="Helical" evidence="10">
    <location>
        <begin position="85"/>
        <end position="109"/>
    </location>
</feature>
<dbReference type="EMBL" id="VIKS01000011">
    <property type="protein sequence ID" value="TQV86007.1"/>
    <property type="molecule type" value="Genomic_DNA"/>
</dbReference>
<comment type="caution">
    <text evidence="11">The sequence shown here is derived from an EMBL/GenBank/DDBJ whole genome shotgun (WGS) entry which is preliminary data.</text>
</comment>
<evidence type="ECO:0000256" key="6">
    <source>
        <dbReference type="ARBA" id="ARBA00022989"/>
    </source>
</evidence>
<dbReference type="InterPro" id="IPR050222">
    <property type="entry name" value="MATE_MdtK"/>
</dbReference>
<protein>
    <recommendedName>
        <fullName evidence="9">Multidrug-efflux transporter</fullName>
    </recommendedName>
</protein>
<keyword evidence="2" id="KW-0813">Transport</keyword>
<keyword evidence="8 10" id="KW-0472">Membrane</keyword>
<feature type="transmembrane region" description="Helical" evidence="10">
    <location>
        <begin position="271"/>
        <end position="298"/>
    </location>
</feature>
<keyword evidence="6 10" id="KW-1133">Transmembrane helix</keyword>
<feature type="transmembrane region" description="Helical" evidence="10">
    <location>
        <begin position="382"/>
        <end position="401"/>
    </location>
</feature>
<keyword evidence="4" id="KW-1003">Cell membrane</keyword>
<name>A0A545U950_9GAMM</name>
<dbReference type="GO" id="GO:0015297">
    <property type="term" value="F:antiporter activity"/>
    <property type="evidence" value="ECO:0007669"/>
    <property type="project" value="UniProtKB-KW"/>
</dbReference>
<dbReference type="OrthoDB" id="9780160at2"/>
<dbReference type="PANTHER" id="PTHR43298:SF2">
    <property type="entry name" value="FMN_FAD EXPORTER YEEO-RELATED"/>
    <property type="match status" value="1"/>
</dbReference>
<evidence type="ECO:0000256" key="5">
    <source>
        <dbReference type="ARBA" id="ARBA00022692"/>
    </source>
</evidence>
<dbReference type="NCBIfam" id="TIGR00797">
    <property type="entry name" value="matE"/>
    <property type="match status" value="1"/>
</dbReference>
<gene>
    <name evidence="11" type="ORF">FLL46_19035</name>
</gene>
<evidence type="ECO:0000256" key="8">
    <source>
        <dbReference type="ARBA" id="ARBA00023136"/>
    </source>
</evidence>
<evidence type="ECO:0000313" key="12">
    <source>
        <dbReference type="Proteomes" id="UP000315439"/>
    </source>
</evidence>
<feature type="transmembrane region" description="Helical" evidence="10">
    <location>
        <begin position="346"/>
        <end position="370"/>
    </location>
</feature>
<evidence type="ECO:0000256" key="1">
    <source>
        <dbReference type="ARBA" id="ARBA00004429"/>
    </source>
</evidence>
<feature type="transmembrane region" description="Helical" evidence="10">
    <location>
        <begin position="7"/>
        <end position="30"/>
    </location>
</feature>
<dbReference type="GO" id="GO:0006811">
    <property type="term" value="P:monoatomic ion transport"/>
    <property type="evidence" value="ECO:0007669"/>
    <property type="project" value="UniProtKB-KW"/>
</dbReference>
<feature type="transmembrane region" description="Helical" evidence="10">
    <location>
        <begin position="129"/>
        <end position="146"/>
    </location>
</feature>
<dbReference type="PIRSF" id="PIRSF006603">
    <property type="entry name" value="DinF"/>
    <property type="match status" value="1"/>
</dbReference>
<dbReference type="InterPro" id="IPR048279">
    <property type="entry name" value="MdtK-like"/>
</dbReference>
<reference evidence="11 12" key="1">
    <citation type="submission" date="2019-07" db="EMBL/GenBank/DDBJ databases">
        <title>Draft genome for Aliikangiella sp. M105.</title>
        <authorList>
            <person name="Wang G."/>
        </authorList>
    </citation>
    <scope>NUCLEOTIDE SEQUENCE [LARGE SCALE GENOMIC DNA]</scope>
    <source>
        <strain evidence="11 12">M105</strain>
    </source>
</reference>
<feature type="transmembrane region" description="Helical" evidence="10">
    <location>
        <begin position="190"/>
        <end position="215"/>
    </location>
</feature>
<evidence type="ECO:0000256" key="9">
    <source>
        <dbReference type="ARBA" id="ARBA00031636"/>
    </source>
</evidence>
<dbReference type="PANTHER" id="PTHR43298">
    <property type="entry name" value="MULTIDRUG RESISTANCE PROTEIN NORM-RELATED"/>
    <property type="match status" value="1"/>
</dbReference>
<keyword evidence="12" id="KW-1185">Reference proteome</keyword>
<comment type="subcellular location">
    <subcellularLocation>
        <location evidence="1">Cell inner membrane</location>
        <topology evidence="1">Multi-pass membrane protein</topology>
    </subcellularLocation>
</comment>
<feature type="transmembrane region" description="Helical" evidence="10">
    <location>
        <begin position="158"/>
        <end position="178"/>
    </location>
</feature>
<evidence type="ECO:0000256" key="4">
    <source>
        <dbReference type="ARBA" id="ARBA00022475"/>
    </source>
</evidence>
<feature type="transmembrane region" description="Helical" evidence="10">
    <location>
        <begin position="42"/>
        <end position="64"/>
    </location>
</feature>
<dbReference type="RefSeq" id="WP_142932926.1">
    <property type="nucleotide sequence ID" value="NZ_ML660167.1"/>
</dbReference>
<feature type="transmembrane region" description="Helical" evidence="10">
    <location>
        <begin position="318"/>
        <end position="340"/>
    </location>
</feature>
<sequence>MITKDRVVTILKLALPLTVGLASSFIMVFVDLAMVGVLGTAALAAIGLAGFSYTLILAFVIGVAPAVQGVVSRREGEESEEPKCLPLNAGLLLVLMIGVPLTLFCYLLTPSYFALISSDPLVTSEGVPYLRALFLSLVAVGVGEAFRGHWAGMSKTKVYMLNILFMNSLNILFNYMFIFGNFGAPALGTLGAGVASTMSVFIGALAYFIVTFVHFRTEGFLSIKPARELVVRIFNVGLPESIREALFSLGYVVFYWLVGKIGTLELAATNVLIRVALVMSLFPLALGMASATLVSGALGKGDVAAANEWGWDSGKVGIVWITLLGLPLFLFPEWFLSLFLTDPAAVAVAIVPLQITGALTGVTSLIFIFAYTLVSLGDGKRVLIVSFTTQWMFFLPAVWVIGPYLNYGLLEIWLVQTVYALIATVLMTMLWCDGRWKEIKL</sequence>
<proteinExistence type="predicted"/>
<keyword evidence="3" id="KW-0050">Antiport</keyword>
<dbReference type="GO" id="GO:0005886">
    <property type="term" value="C:plasma membrane"/>
    <property type="evidence" value="ECO:0007669"/>
    <property type="project" value="UniProtKB-SubCell"/>
</dbReference>
<dbReference type="AlphaFoldDB" id="A0A545U950"/>
<evidence type="ECO:0000256" key="2">
    <source>
        <dbReference type="ARBA" id="ARBA00022448"/>
    </source>
</evidence>
<dbReference type="InterPro" id="IPR002528">
    <property type="entry name" value="MATE_fam"/>
</dbReference>
<dbReference type="Proteomes" id="UP000315439">
    <property type="component" value="Unassembled WGS sequence"/>
</dbReference>
<feature type="transmembrane region" description="Helical" evidence="10">
    <location>
        <begin position="413"/>
        <end position="432"/>
    </location>
</feature>
<organism evidence="11 12">
    <name type="scientific">Aliikangiella coralliicola</name>
    <dbReference type="NCBI Taxonomy" id="2592383"/>
    <lineage>
        <taxon>Bacteria</taxon>
        <taxon>Pseudomonadati</taxon>
        <taxon>Pseudomonadota</taxon>
        <taxon>Gammaproteobacteria</taxon>
        <taxon>Oceanospirillales</taxon>
        <taxon>Pleioneaceae</taxon>
        <taxon>Aliikangiella</taxon>
    </lineage>
</organism>
<evidence type="ECO:0000313" key="11">
    <source>
        <dbReference type="EMBL" id="TQV86007.1"/>
    </source>
</evidence>
<dbReference type="Pfam" id="PF01554">
    <property type="entry name" value="MatE"/>
    <property type="match status" value="2"/>
</dbReference>
<keyword evidence="5 10" id="KW-0812">Transmembrane</keyword>